<dbReference type="EMBL" id="GCHU01014171">
    <property type="protein sequence ID" value="JAG86819.1"/>
    <property type="molecule type" value="Transcribed_RNA"/>
</dbReference>
<reference evidence="5" key="1">
    <citation type="submission" date="2015-02" db="EMBL/GenBank/DDBJ databases">
        <title>A transcriptome of Wollemia nobilis - a relic of Gondwana.</title>
        <authorList>
            <person name="Chia J.Y."/>
            <person name="Leong Y.S."/>
            <person name="Abdul Karim S."/>
            <person name="Wan Azmi N."/>
            <person name="Hercus R."/>
            <person name="Croft L."/>
        </authorList>
    </citation>
    <scope>NUCLEOTIDE SEQUENCE</scope>
    <source>
        <strain evidence="5">MaeBrown</strain>
        <tissue evidence="5">Leaf</tissue>
    </source>
</reference>
<feature type="signal peptide" evidence="3">
    <location>
        <begin position="1"/>
        <end position="27"/>
    </location>
</feature>
<feature type="compositionally biased region" description="Low complexity" evidence="1">
    <location>
        <begin position="79"/>
        <end position="90"/>
    </location>
</feature>
<dbReference type="PROSITE" id="PS50231">
    <property type="entry name" value="RICIN_B_LECTIN"/>
    <property type="match status" value="1"/>
</dbReference>
<evidence type="ECO:0000256" key="2">
    <source>
        <dbReference type="SAM" id="Phobius"/>
    </source>
</evidence>
<feature type="compositionally biased region" description="Polar residues" evidence="1">
    <location>
        <begin position="505"/>
        <end position="520"/>
    </location>
</feature>
<evidence type="ECO:0000256" key="1">
    <source>
        <dbReference type="SAM" id="MobiDB-lite"/>
    </source>
</evidence>
<feature type="domain" description="DUF642" evidence="4">
    <location>
        <begin position="234"/>
        <end position="393"/>
    </location>
</feature>
<dbReference type="InterPro" id="IPR035992">
    <property type="entry name" value="Ricin_B-like_lectins"/>
</dbReference>
<name>A0A0C9RT14_9CONI</name>
<evidence type="ECO:0000256" key="3">
    <source>
        <dbReference type="SAM" id="SignalP"/>
    </source>
</evidence>
<keyword evidence="3" id="KW-0732">Signal</keyword>
<evidence type="ECO:0000313" key="5">
    <source>
        <dbReference type="EMBL" id="JAG86819.1"/>
    </source>
</evidence>
<evidence type="ECO:0000259" key="4">
    <source>
        <dbReference type="Pfam" id="PF04862"/>
    </source>
</evidence>
<feature type="region of interest" description="Disordered" evidence="1">
    <location>
        <begin position="323"/>
        <end position="342"/>
    </location>
</feature>
<protein>
    <submittedName>
        <fullName evidence="5">TSA: Wollemia nobilis Ref_Wollemi_Transcript_14252_2172 transcribed RNA sequence</fullName>
    </submittedName>
</protein>
<feature type="region of interest" description="Disordered" evidence="1">
    <location>
        <begin position="477"/>
        <end position="541"/>
    </location>
</feature>
<keyword evidence="2" id="KW-1133">Transmembrane helix</keyword>
<dbReference type="Pfam" id="PF04862">
    <property type="entry name" value="DUF642"/>
    <property type="match status" value="1"/>
</dbReference>
<dbReference type="SUPFAM" id="SSF50370">
    <property type="entry name" value="Ricin B-like lectins"/>
    <property type="match status" value="1"/>
</dbReference>
<dbReference type="Gene3D" id="2.60.120.260">
    <property type="entry name" value="Galactose-binding domain-like"/>
    <property type="match status" value="1"/>
</dbReference>
<feature type="compositionally biased region" description="Basic and acidic residues" evidence="1">
    <location>
        <begin position="477"/>
        <end position="488"/>
    </location>
</feature>
<dbReference type="InterPro" id="IPR006946">
    <property type="entry name" value="DGR2-like_dom"/>
</dbReference>
<organism evidence="5">
    <name type="scientific">Wollemia nobilis</name>
    <dbReference type="NCBI Taxonomy" id="56998"/>
    <lineage>
        <taxon>Eukaryota</taxon>
        <taxon>Viridiplantae</taxon>
        <taxon>Streptophyta</taxon>
        <taxon>Embryophyta</taxon>
        <taxon>Tracheophyta</taxon>
        <taxon>Spermatophyta</taxon>
        <taxon>Pinopsida</taxon>
        <taxon>Pinidae</taxon>
        <taxon>Conifers II</taxon>
        <taxon>Araucariales</taxon>
        <taxon>Araucariaceae</taxon>
        <taxon>Wollemia</taxon>
    </lineage>
</organism>
<feature type="region of interest" description="Disordered" evidence="1">
    <location>
        <begin position="79"/>
        <end position="105"/>
    </location>
</feature>
<sequence length="541" mass="57664">MPSKSTALFEWAILLLLLLLLPEASRAQDDTPPWFWIMANSVDGKVVCPGLCLAVNDSSSTGNYADSPVGFVACKNSDSSSSDGGSASSDTNNNQQWLRDDGNKEETTIRINATGSTETTGSTLLCLQPDRTTNRSLTVTKCNGQSNQKWIVANNTVASLAFDPPRSLAMSYRVSAFLTLNDVAMAWREASVVAGNKPPNSSLTTTFSLVEGDDTRNLELNPPEDKAPPQSRNFISNGGFEQSSYGFPNASTNLSLNVDDIFGLCYWKIIKTDANLQNGQPETPEGNRSLYLKDGIVSQKVTTLPGAFYTIVFKVAVATSLPSDTSASSSEQTCQGSDTLSVNPYPSTNVDMTVEVSNKSWVTNHVSFQALGNQVQLAFKGCSACGCYLDEVNLMQVIDHAPFPPPPRRPSPPPSPKEPEPKDTYPPGQPRIGFPNRHSNRLSNAAVVGVVVGAAALFFVIGAACFAVVCLSKKEKGEVETMDTRRPAEWSIHTTTPARSERTKASANGSIHQASSNAPTSAVGATMSSSNTQSGSAPSAP</sequence>
<accession>A0A0C9RT14</accession>
<feature type="chain" id="PRO_5002202402" evidence="3">
    <location>
        <begin position="28"/>
        <end position="541"/>
    </location>
</feature>
<proteinExistence type="predicted"/>
<keyword evidence="2" id="KW-0472">Membrane</keyword>
<feature type="region of interest" description="Disordered" evidence="1">
    <location>
        <begin position="400"/>
        <end position="437"/>
    </location>
</feature>
<feature type="compositionally biased region" description="Pro residues" evidence="1">
    <location>
        <begin position="402"/>
        <end position="416"/>
    </location>
</feature>
<feature type="compositionally biased region" description="Polar residues" evidence="1">
    <location>
        <begin position="526"/>
        <end position="541"/>
    </location>
</feature>
<feature type="transmembrane region" description="Helical" evidence="2">
    <location>
        <begin position="445"/>
        <end position="471"/>
    </location>
</feature>
<keyword evidence="2" id="KW-0812">Transmembrane</keyword>
<dbReference type="AlphaFoldDB" id="A0A0C9RT14"/>
<dbReference type="Gene3D" id="2.80.10.50">
    <property type="match status" value="1"/>
</dbReference>
<feature type="compositionally biased region" description="Polar residues" evidence="1">
    <location>
        <begin position="331"/>
        <end position="342"/>
    </location>
</feature>